<keyword evidence="2" id="KW-1185">Reference proteome</keyword>
<gene>
    <name evidence="1" type="ORF">OUY22_13760</name>
</gene>
<evidence type="ECO:0000313" key="2">
    <source>
        <dbReference type="Proteomes" id="UP001144036"/>
    </source>
</evidence>
<reference evidence="1" key="1">
    <citation type="submission" date="2022-11" db="EMBL/GenBank/DDBJ databases">
        <title>Nonomuraea corallina sp. nov., a new species of the genus Nonomuraea isolated from sea side sediment in Thai sea.</title>
        <authorList>
            <person name="Ngamcharungchit C."/>
            <person name="Matsumoto A."/>
            <person name="Suriyachadkun C."/>
            <person name="Panbangred W."/>
            <person name="Inahashi Y."/>
            <person name="Intra B."/>
        </authorList>
    </citation>
    <scope>NUCLEOTIDE SEQUENCE</scope>
    <source>
        <strain evidence="1">MCN248</strain>
    </source>
</reference>
<dbReference type="Proteomes" id="UP001144036">
    <property type="component" value="Unassembled WGS sequence"/>
</dbReference>
<dbReference type="SUPFAM" id="SSF56112">
    <property type="entry name" value="Protein kinase-like (PK-like)"/>
    <property type="match status" value="1"/>
</dbReference>
<dbReference type="EMBL" id="JAPNNL010000043">
    <property type="protein sequence ID" value="MDA0634486.1"/>
    <property type="molecule type" value="Genomic_DNA"/>
</dbReference>
<organism evidence="1 2">
    <name type="scientific">Nonomuraea corallina</name>
    <dbReference type="NCBI Taxonomy" id="2989783"/>
    <lineage>
        <taxon>Bacteria</taxon>
        <taxon>Bacillati</taxon>
        <taxon>Actinomycetota</taxon>
        <taxon>Actinomycetes</taxon>
        <taxon>Streptosporangiales</taxon>
        <taxon>Streptosporangiaceae</taxon>
        <taxon>Nonomuraea</taxon>
    </lineage>
</organism>
<sequence>MNDARARLRYLGGTLDLLYPGSGAPRAYTLLPHPRLPRRLAPRRWWHPGRRITLATRGSIAEHLGEVFGVPVEVTLRVRPARRANRKPVLEARGGGELLAYVKIGDTDRTRALVAHEAATLDRLAGRALKTVVVPSVLHHGSWRGLGVLALSPLPVRGGRVPAELLLRAVEEIAATGEPGGHGGHGGHAWHGDLSPWNLAPSGDGRLLVWDWERYEVGVPYGFDALHHLFQRALRRMDPATAARCCLARSVRTLAPLGLSAAQARRTALHYLIALADRHAADGHEPLGPPDRWLNPLVDHQEALL</sequence>
<evidence type="ECO:0000313" key="1">
    <source>
        <dbReference type="EMBL" id="MDA0634486.1"/>
    </source>
</evidence>
<name>A0ABT4SBA2_9ACTN</name>
<dbReference type="InterPro" id="IPR011009">
    <property type="entry name" value="Kinase-like_dom_sf"/>
</dbReference>
<evidence type="ECO:0008006" key="3">
    <source>
        <dbReference type="Google" id="ProtNLM"/>
    </source>
</evidence>
<accession>A0ABT4SBA2</accession>
<comment type="caution">
    <text evidence="1">The sequence shown here is derived from an EMBL/GenBank/DDBJ whole genome shotgun (WGS) entry which is preliminary data.</text>
</comment>
<protein>
    <recommendedName>
        <fullName evidence="3">Aminoglycoside phosphotransferase domain-containing protein</fullName>
    </recommendedName>
</protein>
<proteinExistence type="predicted"/>
<dbReference type="RefSeq" id="WP_270155292.1">
    <property type="nucleotide sequence ID" value="NZ_JAPNNL010000043.1"/>
</dbReference>